<keyword evidence="8" id="KW-1185">Reference proteome</keyword>
<proteinExistence type="predicted"/>
<feature type="transmembrane region" description="Helical" evidence="5">
    <location>
        <begin position="133"/>
        <end position="153"/>
    </location>
</feature>
<keyword evidence="4 5" id="KW-0472">Membrane</keyword>
<dbReference type="GO" id="GO:1990961">
    <property type="term" value="P:xenobiotic detoxification by transmembrane export across the plasma membrane"/>
    <property type="evidence" value="ECO:0007669"/>
    <property type="project" value="TreeGrafter"/>
</dbReference>
<keyword evidence="2 5" id="KW-0812">Transmembrane</keyword>
<dbReference type="GO" id="GO:0005886">
    <property type="term" value="C:plasma membrane"/>
    <property type="evidence" value="ECO:0007669"/>
    <property type="project" value="UniProtKB-ARBA"/>
</dbReference>
<dbReference type="InterPro" id="IPR036259">
    <property type="entry name" value="MFS_trans_sf"/>
</dbReference>
<dbReference type="PANTHER" id="PTHR23502">
    <property type="entry name" value="MAJOR FACILITATOR SUPERFAMILY"/>
    <property type="match status" value="1"/>
</dbReference>
<feature type="transmembrane region" description="Helical" evidence="5">
    <location>
        <begin position="370"/>
        <end position="388"/>
    </location>
</feature>
<feature type="transmembrane region" description="Helical" evidence="5">
    <location>
        <begin position="201"/>
        <end position="221"/>
    </location>
</feature>
<dbReference type="GO" id="GO:0015244">
    <property type="term" value="F:fluconazole transmembrane transporter activity"/>
    <property type="evidence" value="ECO:0007669"/>
    <property type="project" value="TreeGrafter"/>
</dbReference>
<protein>
    <submittedName>
        <fullName evidence="7">Putative caffeine resistance protein</fullName>
    </submittedName>
</protein>
<dbReference type="Proteomes" id="UP000311382">
    <property type="component" value="Unassembled WGS sequence"/>
</dbReference>
<feature type="transmembrane region" description="Helical" evidence="5">
    <location>
        <begin position="448"/>
        <end position="469"/>
    </location>
</feature>
<dbReference type="InterPro" id="IPR020846">
    <property type="entry name" value="MFS_dom"/>
</dbReference>
<feature type="transmembrane region" description="Helical" evidence="5">
    <location>
        <begin position="408"/>
        <end position="427"/>
    </location>
</feature>
<evidence type="ECO:0000256" key="2">
    <source>
        <dbReference type="ARBA" id="ARBA00022692"/>
    </source>
</evidence>
<dbReference type="Pfam" id="PF07690">
    <property type="entry name" value="MFS_1"/>
    <property type="match status" value="1"/>
</dbReference>
<dbReference type="FunFam" id="1.20.1250.20:FF:000011">
    <property type="entry name" value="MFS multidrug transporter, putative"/>
    <property type="match status" value="1"/>
</dbReference>
<evidence type="ECO:0000256" key="1">
    <source>
        <dbReference type="ARBA" id="ARBA00004141"/>
    </source>
</evidence>
<evidence type="ECO:0000313" key="8">
    <source>
        <dbReference type="Proteomes" id="UP000311382"/>
    </source>
</evidence>
<dbReference type="AlphaFoldDB" id="A0A5C5G853"/>
<dbReference type="PROSITE" id="PS50850">
    <property type="entry name" value="MFS"/>
    <property type="match status" value="1"/>
</dbReference>
<reference evidence="7 8" key="1">
    <citation type="submission" date="2019-03" db="EMBL/GenBank/DDBJ databases">
        <title>Rhodosporidium diobovatum UCD-FST 08-225 genome sequencing, assembly, and annotation.</title>
        <authorList>
            <person name="Fakankun I.U."/>
            <person name="Fristensky B."/>
            <person name="Levin D.B."/>
        </authorList>
    </citation>
    <scope>NUCLEOTIDE SEQUENCE [LARGE SCALE GENOMIC DNA]</scope>
    <source>
        <strain evidence="7 8">UCD-FST 08-225</strain>
    </source>
</reference>
<comment type="subcellular location">
    <subcellularLocation>
        <location evidence="1">Membrane</location>
        <topology evidence="1">Multi-pass membrane protein</topology>
    </subcellularLocation>
</comment>
<evidence type="ECO:0000256" key="5">
    <source>
        <dbReference type="SAM" id="Phobius"/>
    </source>
</evidence>
<feature type="transmembrane region" description="Helical" evidence="5">
    <location>
        <begin position="258"/>
        <end position="284"/>
    </location>
</feature>
<dbReference type="SUPFAM" id="SSF103473">
    <property type="entry name" value="MFS general substrate transporter"/>
    <property type="match status" value="1"/>
</dbReference>
<dbReference type="EMBL" id="SOZI01000002">
    <property type="protein sequence ID" value="TNY24584.1"/>
    <property type="molecule type" value="Genomic_DNA"/>
</dbReference>
<feature type="transmembrane region" description="Helical" evidence="5">
    <location>
        <begin position="507"/>
        <end position="530"/>
    </location>
</feature>
<comment type="caution">
    <text evidence="7">The sequence shown here is derived from an EMBL/GenBank/DDBJ whole genome shotgun (WGS) entry which is preliminary data.</text>
</comment>
<evidence type="ECO:0000256" key="3">
    <source>
        <dbReference type="ARBA" id="ARBA00022989"/>
    </source>
</evidence>
<name>A0A5C5G853_9BASI</name>
<feature type="transmembrane region" description="Helical" evidence="5">
    <location>
        <begin position="475"/>
        <end position="500"/>
    </location>
</feature>
<evidence type="ECO:0000313" key="7">
    <source>
        <dbReference type="EMBL" id="TNY24584.1"/>
    </source>
</evidence>
<feature type="domain" description="Major facilitator superfamily (MFS) profile" evidence="6">
    <location>
        <begin position="135"/>
        <end position="576"/>
    </location>
</feature>
<feature type="transmembrane region" description="Helical" evidence="5">
    <location>
        <begin position="165"/>
        <end position="189"/>
    </location>
</feature>
<dbReference type="GO" id="GO:0042910">
    <property type="term" value="F:xenobiotic transmembrane transporter activity"/>
    <property type="evidence" value="ECO:0007669"/>
    <property type="project" value="InterPro"/>
</dbReference>
<dbReference type="OrthoDB" id="3357846at2759"/>
<dbReference type="Gene3D" id="1.20.1250.20">
    <property type="entry name" value="MFS general substrate transporter like domains"/>
    <property type="match status" value="1"/>
</dbReference>
<organism evidence="7 8">
    <name type="scientific">Rhodotorula diobovata</name>
    <dbReference type="NCBI Taxonomy" id="5288"/>
    <lineage>
        <taxon>Eukaryota</taxon>
        <taxon>Fungi</taxon>
        <taxon>Dikarya</taxon>
        <taxon>Basidiomycota</taxon>
        <taxon>Pucciniomycotina</taxon>
        <taxon>Microbotryomycetes</taxon>
        <taxon>Sporidiobolales</taxon>
        <taxon>Sporidiobolaceae</taxon>
        <taxon>Rhodotorula</taxon>
    </lineage>
</organism>
<feature type="transmembrane region" description="Helical" evidence="5">
    <location>
        <begin position="536"/>
        <end position="560"/>
    </location>
</feature>
<dbReference type="STRING" id="5288.A0A5C5G853"/>
<dbReference type="InterPro" id="IPR001958">
    <property type="entry name" value="Tet-R_TetA/multi-R_MdtG-like"/>
</dbReference>
<feature type="transmembrane region" description="Helical" evidence="5">
    <location>
        <begin position="227"/>
        <end position="246"/>
    </location>
</feature>
<evidence type="ECO:0000256" key="4">
    <source>
        <dbReference type="ARBA" id="ARBA00023136"/>
    </source>
</evidence>
<dbReference type="NCBIfam" id="TIGR00880">
    <property type="entry name" value="2_A_01_02"/>
    <property type="match status" value="1"/>
</dbReference>
<feature type="transmembrane region" description="Helical" evidence="5">
    <location>
        <begin position="296"/>
        <end position="321"/>
    </location>
</feature>
<gene>
    <name evidence="7" type="ORF">DMC30DRAFT_371134</name>
</gene>
<dbReference type="PANTHER" id="PTHR23502:SF23">
    <property type="entry name" value="FLUCONAZOLE RESISTANCE PROTEIN 1"/>
    <property type="match status" value="1"/>
</dbReference>
<keyword evidence="3 5" id="KW-1133">Transmembrane helix</keyword>
<accession>A0A5C5G853</accession>
<dbReference type="InterPro" id="IPR011701">
    <property type="entry name" value="MFS"/>
</dbReference>
<sequence length="576" mass="62949">MLDLVRDSTFGQIVNWASNGRLLPYPDQRSDYVIPDKYLPRHSTAPGAAADSPLPRTVSQAPTLASGAVTLVDAPGVCQEHKKVGSEAGDVEKQLQDVEAPPALPPSVRYPWLVDWEENDPDRPLNWSPRKRLFVASLVMLLTFSVYVGSAIYTPSIPGIMEEFGIGQVGATSGLTLFVAAYGVGPMLLSPMQEIPRWGRTPVYIIGLALFVIFQIPQVLAKNVATVLVFRFLSGFVGSPALATGGASMADIYPPRQLAYAVGAWSIGAVCGPIAGPVIGGFAAEGENWRWPLLELLWISGFAFVALFFFLPETMESTVLVRRAERLRKLTGNPLLKAPAEVDQGDDDRLGKLLKETISRAFRLALEPSLAVAHGYIALVYAIFYLWFESFSLTFNEIHHFSLGIGGLPYLAFVVSAAITFTFYVLYQKYHMNPRADRDPNLQPEARLEIALYAAPFIPASLLLFGWSARESVHWIVPVIGAGLYLPGIFLAFQGIMVYVSMSYPRYAASILAGNDLFRSTFASVFPLFGTKYFNALTIGGGSTLLAGISILMMPLLYLIMKYGPVLRARSSFAQG</sequence>
<evidence type="ECO:0000259" key="6">
    <source>
        <dbReference type="PROSITE" id="PS50850"/>
    </source>
</evidence>
<dbReference type="CDD" id="cd17323">
    <property type="entry name" value="MFS_Tpo1_MDR_like"/>
    <property type="match status" value="1"/>
</dbReference>